<proteinExistence type="predicted"/>
<reference evidence="1 2" key="2">
    <citation type="submission" date="2013-02" db="EMBL/GenBank/DDBJ databases">
        <title>The Genome Sequence of Plasmodium falciparum MaliPS096_E11.</title>
        <authorList>
            <consortium name="The Broad Institute Genome Sequencing Platform"/>
            <consortium name="The Broad Institute Genome Sequencing Center for Infectious Disease"/>
            <person name="Neafsey D."/>
            <person name="Cheeseman I."/>
            <person name="Volkman S."/>
            <person name="Adams J."/>
            <person name="Walker B."/>
            <person name="Young S.K."/>
            <person name="Zeng Q."/>
            <person name="Gargeya S."/>
            <person name="Fitzgerald M."/>
            <person name="Haas B."/>
            <person name="Abouelleil A."/>
            <person name="Alvarado L."/>
            <person name="Arachchi H.M."/>
            <person name="Berlin A.M."/>
            <person name="Chapman S.B."/>
            <person name="Dewar J."/>
            <person name="Goldberg J."/>
            <person name="Griggs A."/>
            <person name="Gujja S."/>
            <person name="Hansen M."/>
            <person name="Howarth C."/>
            <person name="Imamovic A."/>
            <person name="Larimer J."/>
            <person name="McCowan C."/>
            <person name="Murphy C."/>
            <person name="Neiman D."/>
            <person name="Pearson M."/>
            <person name="Priest M."/>
            <person name="Roberts A."/>
            <person name="Saif S."/>
            <person name="Shea T."/>
            <person name="Sisk P."/>
            <person name="Sykes S."/>
            <person name="Wortman J."/>
            <person name="Nusbaum C."/>
            <person name="Birren B."/>
        </authorList>
    </citation>
    <scope>NUCLEOTIDE SEQUENCE [LARGE SCALE GENOMIC DNA]</scope>
    <source>
        <strain evidence="1 2">MaliPS096_E11</strain>
    </source>
</reference>
<accession>A0A024WSC1</accession>
<dbReference type="AlphaFoldDB" id="A0A024WSC1"/>
<name>A0A024WSC1_PLAFA</name>
<organism evidence="1 2">
    <name type="scientific">Plasmodium falciparum MaliPS096_E11</name>
    <dbReference type="NCBI Taxonomy" id="1036727"/>
    <lineage>
        <taxon>Eukaryota</taxon>
        <taxon>Sar</taxon>
        <taxon>Alveolata</taxon>
        <taxon>Apicomplexa</taxon>
        <taxon>Aconoidasida</taxon>
        <taxon>Haemosporida</taxon>
        <taxon>Plasmodiidae</taxon>
        <taxon>Plasmodium</taxon>
        <taxon>Plasmodium (Laverania)</taxon>
    </lineage>
</organism>
<dbReference type="Proteomes" id="UP000030699">
    <property type="component" value="Unassembled WGS sequence"/>
</dbReference>
<sequence length="211" mass="25702">MRMRYYDHRHNNINISIFNYQLYKKQKEKFHKFLSTFNYQKDIYDNNFIKIFHLKKKNIFLKKKTILYNLEMFRNELDFNIITYIMKRLYSFDLSYLLNLFSTDSTYNHMESHNPETYVRSTNTKEDIQKNLYIPDKTNYSFKNICNVNYNNNNNNNNNEHAKNGSPNKDVYCNITNKINLLNKKKETKISIFKGGHKHVVNKKKKKKIFL</sequence>
<protein>
    <submittedName>
        <fullName evidence="1">Uncharacterized protein</fullName>
    </submittedName>
</protein>
<reference evidence="1 2" key="1">
    <citation type="submission" date="2013-02" db="EMBL/GenBank/DDBJ databases">
        <title>The Genome Annotation of Plasmodium falciparum MaliPS096_E11.</title>
        <authorList>
            <consortium name="The Broad Institute Genome Sequencing Platform"/>
            <consortium name="The Broad Institute Genome Sequencing Center for Infectious Disease"/>
            <person name="Neafsey D."/>
            <person name="Hoffman S."/>
            <person name="Volkman S."/>
            <person name="Rosenthal P."/>
            <person name="Walker B."/>
            <person name="Young S.K."/>
            <person name="Zeng Q."/>
            <person name="Gargeya S."/>
            <person name="Fitzgerald M."/>
            <person name="Haas B."/>
            <person name="Abouelleil A."/>
            <person name="Allen A.W."/>
            <person name="Alvarado L."/>
            <person name="Arachchi H.M."/>
            <person name="Berlin A.M."/>
            <person name="Chapman S.B."/>
            <person name="Gainer-Dewar J."/>
            <person name="Goldberg J."/>
            <person name="Griggs A."/>
            <person name="Gujja S."/>
            <person name="Hansen M."/>
            <person name="Howarth C."/>
            <person name="Imamovic A."/>
            <person name="Ireland A."/>
            <person name="Larimer J."/>
            <person name="McCowan C."/>
            <person name="Murphy C."/>
            <person name="Pearson M."/>
            <person name="Poon T.W."/>
            <person name="Priest M."/>
            <person name="Roberts A."/>
            <person name="Saif S."/>
            <person name="Shea T."/>
            <person name="Sisk P."/>
            <person name="Sykes S."/>
            <person name="Wortman J."/>
            <person name="Nusbaum C."/>
            <person name="Birren B."/>
        </authorList>
    </citation>
    <scope>NUCLEOTIDE SEQUENCE [LARGE SCALE GENOMIC DNA]</scope>
    <source>
        <strain evidence="1 2">MaliPS096_E11</strain>
    </source>
</reference>
<gene>
    <name evidence="1" type="ORF">PFMALIP_01823</name>
</gene>
<dbReference type="EMBL" id="KI925528">
    <property type="protein sequence ID" value="ETW50134.1"/>
    <property type="molecule type" value="Genomic_DNA"/>
</dbReference>
<evidence type="ECO:0000313" key="2">
    <source>
        <dbReference type="Proteomes" id="UP000030699"/>
    </source>
</evidence>
<evidence type="ECO:0000313" key="1">
    <source>
        <dbReference type="EMBL" id="ETW50134.1"/>
    </source>
</evidence>